<sequence length="63" mass="6682">MDLETLLACSELAFNCSVHSLPFRSIVRIINSFISPSRFIIKNGTTQARTPGGEGGAGNAGEQ</sequence>
<evidence type="ECO:0000313" key="2">
    <source>
        <dbReference type="EMBL" id="MBX32728.1"/>
    </source>
</evidence>
<feature type="compositionally biased region" description="Gly residues" evidence="1">
    <location>
        <begin position="52"/>
        <end position="63"/>
    </location>
</feature>
<dbReference type="AlphaFoldDB" id="A0A2P2MR90"/>
<proteinExistence type="predicted"/>
<reference evidence="2" key="1">
    <citation type="submission" date="2018-02" db="EMBL/GenBank/DDBJ databases">
        <title>Rhizophora mucronata_Transcriptome.</title>
        <authorList>
            <person name="Meera S.P."/>
            <person name="Sreeshan A."/>
            <person name="Augustine A."/>
        </authorList>
    </citation>
    <scope>NUCLEOTIDE SEQUENCE</scope>
    <source>
        <tissue evidence="2">Leaf</tissue>
    </source>
</reference>
<protein>
    <submittedName>
        <fullName evidence="2">Uncharacterized protein MANES_S022900</fullName>
    </submittedName>
</protein>
<name>A0A2P2MR90_RHIMU</name>
<feature type="region of interest" description="Disordered" evidence="1">
    <location>
        <begin position="44"/>
        <end position="63"/>
    </location>
</feature>
<organism evidence="2">
    <name type="scientific">Rhizophora mucronata</name>
    <name type="common">Asiatic mangrove</name>
    <dbReference type="NCBI Taxonomy" id="61149"/>
    <lineage>
        <taxon>Eukaryota</taxon>
        <taxon>Viridiplantae</taxon>
        <taxon>Streptophyta</taxon>
        <taxon>Embryophyta</taxon>
        <taxon>Tracheophyta</taxon>
        <taxon>Spermatophyta</taxon>
        <taxon>Magnoliopsida</taxon>
        <taxon>eudicotyledons</taxon>
        <taxon>Gunneridae</taxon>
        <taxon>Pentapetalae</taxon>
        <taxon>rosids</taxon>
        <taxon>fabids</taxon>
        <taxon>Malpighiales</taxon>
        <taxon>Rhizophoraceae</taxon>
        <taxon>Rhizophora</taxon>
    </lineage>
</organism>
<dbReference type="EMBL" id="GGEC01052244">
    <property type="protein sequence ID" value="MBX32728.1"/>
    <property type="molecule type" value="Transcribed_RNA"/>
</dbReference>
<evidence type="ECO:0000256" key="1">
    <source>
        <dbReference type="SAM" id="MobiDB-lite"/>
    </source>
</evidence>
<accession>A0A2P2MR90</accession>